<evidence type="ECO:0000259" key="7">
    <source>
        <dbReference type="Pfam" id="PF00590"/>
    </source>
</evidence>
<dbReference type="Gene3D" id="3.40.50.10090">
    <property type="match status" value="2"/>
</dbReference>
<dbReference type="PANTHER" id="PTHR45790:SF3">
    <property type="entry name" value="S-ADENOSYL-L-METHIONINE-DEPENDENT UROPORPHYRINOGEN III METHYLTRANSFERASE, CHLOROPLASTIC"/>
    <property type="match status" value="1"/>
</dbReference>
<dbReference type="HOGENOM" id="CLU_011276_6_0_9"/>
<evidence type="ECO:0000313" key="9">
    <source>
        <dbReference type="EMBL" id="ABI68012.1"/>
    </source>
</evidence>
<dbReference type="InterPro" id="IPR006366">
    <property type="entry name" value="CobA/CysG_C"/>
</dbReference>
<dbReference type="EMBL" id="CP000448">
    <property type="protein sequence ID" value="ABI68012.1"/>
    <property type="molecule type" value="Genomic_DNA"/>
</dbReference>
<evidence type="ECO:0000256" key="1">
    <source>
        <dbReference type="ARBA" id="ARBA00012162"/>
    </source>
</evidence>
<dbReference type="SUPFAM" id="SSF69618">
    <property type="entry name" value="HemD-like"/>
    <property type="match status" value="1"/>
</dbReference>
<dbReference type="NCBIfam" id="NF004790">
    <property type="entry name" value="PRK06136.1"/>
    <property type="match status" value="1"/>
</dbReference>
<evidence type="ECO:0000256" key="5">
    <source>
        <dbReference type="ARBA" id="ARBA00023244"/>
    </source>
</evidence>
<dbReference type="PANTHER" id="PTHR45790">
    <property type="entry name" value="SIROHEME SYNTHASE-RELATED"/>
    <property type="match status" value="1"/>
</dbReference>
<dbReference type="Pfam" id="PF00590">
    <property type="entry name" value="TP_methylase"/>
    <property type="match status" value="1"/>
</dbReference>
<dbReference type="InterPro" id="IPR014777">
    <property type="entry name" value="4pyrrole_Mease_sub1"/>
</dbReference>
<evidence type="ECO:0000256" key="4">
    <source>
        <dbReference type="ARBA" id="ARBA00022691"/>
    </source>
</evidence>
<accession>Q0AZ42</accession>
<dbReference type="AlphaFoldDB" id="Q0AZ42"/>
<protein>
    <recommendedName>
        <fullName evidence="1">uroporphyrinogen-III C-methyltransferase</fullName>
        <ecNumber evidence="1">2.1.1.107</ecNumber>
    </recommendedName>
</protein>
<dbReference type="FunFam" id="3.40.1010.10:FF:000001">
    <property type="entry name" value="Siroheme synthase"/>
    <property type="match status" value="1"/>
</dbReference>
<dbReference type="Pfam" id="PF02602">
    <property type="entry name" value="HEM4"/>
    <property type="match status" value="1"/>
</dbReference>
<dbReference type="InterPro" id="IPR050161">
    <property type="entry name" value="Siro_Cobalamin_biosynth"/>
</dbReference>
<dbReference type="eggNOG" id="COG0007">
    <property type="taxonomic scope" value="Bacteria"/>
</dbReference>
<keyword evidence="9" id="KW-0456">Lyase</keyword>
<dbReference type="KEGG" id="swo:Swol_0687"/>
<evidence type="ECO:0000313" key="10">
    <source>
        <dbReference type="Proteomes" id="UP000001968"/>
    </source>
</evidence>
<reference evidence="10" key="1">
    <citation type="journal article" date="2010" name="Environ. Microbiol.">
        <title>The genome of Syntrophomonas wolfei: new insights into syntrophic metabolism and biohydrogen production.</title>
        <authorList>
            <person name="Sieber J.R."/>
            <person name="Sims D.R."/>
            <person name="Han C."/>
            <person name="Kim E."/>
            <person name="Lykidis A."/>
            <person name="Lapidus A.L."/>
            <person name="McDonnald E."/>
            <person name="Rohlin L."/>
            <person name="Culley D.E."/>
            <person name="Gunsalus R."/>
            <person name="McInerney M.J."/>
        </authorList>
    </citation>
    <scope>NUCLEOTIDE SEQUENCE [LARGE SCALE GENOMIC DNA]</scope>
    <source>
        <strain evidence="10">DSM 2245B / Goettingen</strain>
    </source>
</reference>
<sequence length="505" mass="55230">MEKKGLVYLIGAGPGDPGLFTLKGKRVLEKAEVVVYDRLVGDEILSMADPDAEFIYVGKASSRHALSQDEINALLAEKAAQGKIVARLKGGDPFLFGRGGEEALYLKERGHRFEVIPGITSAIAVPAYAGIPVTHRDATSSLAIITGHEKPGKQESSIHWQELASGIGTLVFLMGVENLEFICDNLISHGREPSTPVALIRWGTLPQQQVLSGTLENIVKRVKESGFQPPAVIVVGEVVKLREELNWLESQPLWGKRVVITRARAQASQLVERIRDLGGQAIEFPSIKIEKEKNLAALHNAFKNIGQYEWIIFTSINAVDIFFAESRQAGLDIRDLQGIKLGAIGPATRDKLLNRGLRVDVVPEDYRAEGILKELRDRIKPGQWILLPRARGARSILPETLRRWGAHVNEIYLYQAIAASQVSQATLKNIIAGNMDYLTFTSSSTVSNFVKIIGAENIAGLKGKVKVACIGPVTADTARENGFNVDILAQEYTINGLLEAILADL</sequence>
<gene>
    <name evidence="9" type="ordered locus">Swol_0687</name>
</gene>
<comment type="similarity">
    <text evidence="6">Belongs to the precorrin methyltransferase family.</text>
</comment>
<dbReference type="InterPro" id="IPR014776">
    <property type="entry name" value="4pyrrole_Mease_sub2"/>
</dbReference>
<evidence type="ECO:0000256" key="3">
    <source>
        <dbReference type="ARBA" id="ARBA00022679"/>
    </source>
</evidence>
<dbReference type="GO" id="GO:0004852">
    <property type="term" value="F:uroporphyrinogen-III synthase activity"/>
    <property type="evidence" value="ECO:0007669"/>
    <property type="project" value="InterPro"/>
</dbReference>
<evidence type="ECO:0000256" key="6">
    <source>
        <dbReference type="RuleBase" id="RU003960"/>
    </source>
</evidence>
<dbReference type="EC" id="2.1.1.107" evidence="1"/>
<dbReference type="CDD" id="cd11642">
    <property type="entry name" value="SUMT"/>
    <property type="match status" value="1"/>
</dbReference>
<keyword evidence="2 6" id="KW-0489">Methyltransferase</keyword>
<dbReference type="GO" id="GO:0032259">
    <property type="term" value="P:methylation"/>
    <property type="evidence" value="ECO:0007669"/>
    <property type="project" value="UniProtKB-KW"/>
</dbReference>
<dbReference type="InterPro" id="IPR000878">
    <property type="entry name" value="4pyrrol_Mease"/>
</dbReference>
<keyword evidence="5" id="KW-0627">Porphyrin biosynthesis</keyword>
<dbReference type="Gene3D" id="3.30.950.10">
    <property type="entry name" value="Methyltransferase, Cobalt-precorrin-4 Transmethylase, Domain 2"/>
    <property type="match status" value="1"/>
</dbReference>
<dbReference type="eggNOG" id="COG1587">
    <property type="taxonomic scope" value="Bacteria"/>
</dbReference>
<dbReference type="InterPro" id="IPR003754">
    <property type="entry name" value="4pyrrol_synth_uPrphyn_synth"/>
</dbReference>
<proteinExistence type="inferred from homology"/>
<dbReference type="Gene3D" id="3.40.1010.10">
    <property type="entry name" value="Cobalt-precorrin-4 Transmethylase, Domain 1"/>
    <property type="match status" value="1"/>
</dbReference>
<keyword evidence="10" id="KW-1185">Reference proteome</keyword>
<dbReference type="FunFam" id="3.40.50.10090:FF:000001">
    <property type="entry name" value="Bifunctional uroporphyrinogen-III C-methyltransferase/uroporphyrinogen-III synthase"/>
    <property type="match status" value="1"/>
</dbReference>
<dbReference type="STRING" id="335541.Swol_0687"/>
<dbReference type="InterPro" id="IPR035996">
    <property type="entry name" value="4pyrrol_Methylase_sf"/>
</dbReference>
<feature type="domain" description="Tetrapyrrole biosynthesis uroporphyrinogen III synthase" evidence="8">
    <location>
        <begin position="268"/>
        <end position="499"/>
    </location>
</feature>
<dbReference type="InterPro" id="IPR036108">
    <property type="entry name" value="4pyrrol_syn_uPrphyn_synt_sf"/>
</dbReference>
<dbReference type="GO" id="GO:0004851">
    <property type="term" value="F:uroporphyrin-III C-methyltransferase activity"/>
    <property type="evidence" value="ECO:0007669"/>
    <property type="project" value="UniProtKB-EC"/>
</dbReference>
<organism evidence="9 10">
    <name type="scientific">Syntrophomonas wolfei subsp. wolfei (strain DSM 2245B / Goettingen)</name>
    <dbReference type="NCBI Taxonomy" id="335541"/>
    <lineage>
        <taxon>Bacteria</taxon>
        <taxon>Bacillati</taxon>
        <taxon>Bacillota</taxon>
        <taxon>Clostridia</taxon>
        <taxon>Eubacteriales</taxon>
        <taxon>Syntrophomonadaceae</taxon>
        <taxon>Syntrophomonas</taxon>
    </lineage>
</organism>
<dbReference type="SUPFAM" id="SSF53790">
    <property type="entry name" value="Tetrapyrrole methylase"/>
    <property type="match status" value="1"/>
</dbReference>
<name>Q0AZ42_SYNWW</name>
<dbReference type="GO" id="GO:0019354">
    <property type="term" value="P:siroheme biosynthetic process"/>
    <property type="evidence" value="ECO:0007669"/>
    <property type="project" value="InterPro"/>
</dbReference>
<dbReference type="Proteomes" id="UP000001968">
    <property type="component" value="Chromosome"/>
</dbReference>
<feature type="domain" description="Tetrapyrrole methylase" evidence="7">
    <location>
        <begin position="7"/>
        <end position="218"/>
    </location>
</feature>
<dbReference type="PROSITE" id="PS00840">
    <property type="entry name" value="SUMT_2"/>
    <property type="match status" value="1"/>
</dbReference>
<dbReference type="RefSeq" id="WP_011640117.1">
    <property type="nucleotide sequence ID" value="NC_008346.1"/>
</dbReference>
<dbReference type="CDD" id="cd06578">
    <property type="entry name" value="HemD"/>
    <property type="match status" value="1"/>
</dbReference>
<keyword evidence="4" id="KW-0949">S-adenosyl-L-methionine</keyword>
<dbReference type="OrthoDB" id="9815856at2"/>
<dbReference type="NCBIfam" id="TIGR01469">
    <property type="entry name" value="cobA_cysG_Cterm"/>
    <property type="match status" value="1"/>
</dbReference>
<dbReference type="FunFam" id="3.30.950.10:FF:000001">
    <property type="entry name" value="Siroheme synthase"/>
    <property type="match status" value="1"/>
</dbReference>
<keyword evidence="3 6" id="KW-0808">Transferase</keyword>
<dbReference type="InterPro" id="IPR003043">
    <property type="entry name" value="Uropor_MeTrfase_CS"/>
</dbReference>
<evidence type="ECO:0000259" key="8">
    <source>
        <dbReference type="Pfam" id="PF02602"/>
    </source>
</evidence>
<evidence type="ECO:0000256" key="2">
    <source>
        <dbReference type="ARBA" id="ARBA00022603"/>
    </source>
</evidence>